<name>R4FE27_9BACL</name>
<evidence type="ECO:0000313" key="2">
    <source>
        <dbReference type="Proteomes" id="UP000013057"/>
    </source>
</evidence>
<reference evidence="2" key="1">
    <citation type="journal article" date="2013" name="Genome">
        <title>Draft Genome Sequence of a Thermophilic Member of the Bacillaceae, Anoxybacillus flavithermus Strain Kn10, Isolated from the Kan-nawa Hot Spring in Japan.</title>
        <authorList>
            <person name="Matsutani M."/>
            <person name="Shirakihara Y."/>
            <person name="Imada K."/>
            <person name="Yakushi T."/>
            <person name="Matsushita K."/>
        </authorList>
    </citation>
    <scope>NUCLEOTIDE SEQUENCE [LARGE SCALE GENOMIC DNA]</scope>
    <source>
        <strain evidence="2">NBRC 109594</strain>
    </source>
</reference>
<organism evidence="1 2">
    <name type="scientific">Anoxybacillus flavithermus NBRC 109594</name>
    <dbReference type="NCBI Taxonomy" id="1315967"/>
    <lineage>
        <taxon>Bacteria</taxon>
        <taxon>Bacillati</taxon>
        <taxon>Bacillota</taxon>
        <taxon>Bacilli</taxon>
        <taxon>Bacillales</taxon>
        <taxon>Anoxybacillaceae</taxon>
        <taxon>Anoxybacillus</taxon>
    </lineage>
</organism>
<comment type="caution">
    <text evidence="1">The sequence shown here is derived from an EMBL/GenBank/DDBJ whole genome shotgun (WGS) entry which is preliminary data.</text>
</comment>
<evidence type="ECO:0000313" key="1">
    <source>
        <dbReference type="EMBL" id="GAC91075.1"/>
    </source>
</evidence>
<accession>R4FE27</accession>
<dbReference type="Proteomes" id="UP000013057">
    <property type="component" value="Unassembled WGS sequence"/>
</dbReference>
<proteinExistence type="predicted"/>
<dbReference type="AlphaFoldDB" id="R4FE27"/>
<gene>
    <name evidence="1" type="ORF">KN10_1511</name>
</gene>
<protein>
    <submittedName>
        <fullName evidence="1">Uncharacterized protein</fullName>
    </submittedName>
</protein>
<dbReference type="EMBL" id="BARH01000011">
    <property type="protein sequence ID" value="GAC91075.1"/>
    <property type="molecule type" value="Genomic_DNA"/>
</dbReference>
<sequence>MGKIKTKIPVRATGIFFIKVLPTSYIESNIYMMETFERR</sequence>